<evidence type="ECO:0000256" key="2">
    <source>
        <dbReference type="ARBA" id="ARBA00022723"/>
    </source>
</evidence>
<keyword evidence="4 11" id="KW-0227">DNA damage</keyword>
<dbReference type="RefSeq" id="WP_013266790.1">
    <property type="nucleotide sequence ID" value="NC_014374.1"/>
</dbReference>
<dbReference type="Gene3D" id="3.40.1350.10">
    <property type="match status" value="1"/>
</dbReference>
<name>D9Q1U0_ACIS3</name>
<dbReference type="CDD" id="cd00523">
    <property type="entry name" value="Holliday_junction_resolvase"/>
    <property type="match status" value="1"/>
</dbReference>
<keyword evidence="13" id="KW-1185">Reference proteome</keyword>
<comment type="subunit">
    <text evidence="11">Homodimer.</text>
</comment>
<evidence type="ECO:0000256" key="9">
    <source>
        <dbReference type="ARBA" id="ARBA00023204"/>
    </source>
</evidence>
<evidence type="ECO:0000256" key="7">
    <source>
        <dbReference type="ARBA" id="ARBA00023125"/>
    </source>
</evidence>
<dbReference type="InParanoid" id="D9Q1U0"/>
<comment type="cofactor">
    <cofactor evidence="11">
        <name>Mg(2+)</name>
        <dbReference type="ChEBI" id="CHEBI:18420"/>
    </cofactor>
    <text evidence="11">Binds 1 Mg(2+) ion per subunit.</text>
</comment>
<evidence type="ECO:0000313" key="12">
    <source>
        <dbReference type="EMBL" id="ADL19278.1"/>
    </source>
</evidence>
<dbReference type="InterPro" id="IPR011335">
    <property type="entry name" value="Restrct_endonuc-II-like"/>
</dbReference>
<comment type="catalytic activity">
    <reaction evidence="10 11">
        <text>Endonucleolytic cleavage at a junction such as a reciprocal single-stranded crossover between two homologous DNA duplexes (Holliday junction).</text>
        <dbReference type="EC" id="3.1.21.10"/>
    </reaction>
</comment>
<dbReference type="HAMAP" id="MF_01490">
    <property type="entry name" value="HJ_Resolv_Hjc"/>
    <property type="match status" value="1"/>
</dbReference>
<dbReference type="NCBIfam" id="NF040854">
    <property type="entry name" value="Hol_resolv_Hjc"/>
    <property type="match status" value="1"/>
</dbReference>
<proteinExistence type="inferred from homology"/>
<evidence type="ECO:0000256" key="5">
    <source>
        <dbReference type="ARBA" id="ARBA00022801"/>
    </source>
</evidence>
<evidence type="ECO:0000256" key="4">
    <source>
        <dbReference type="ARBA" id="ARBA00022763"/>
    </source>
</evidence>
<dbReference type="InterPro" id="IPR014428">
    <property type="entry name" value="Hjc_arc"/>
</dbReference>
<dbReference type="AlphaFoldDB" id="D9Q1U0"/>
<dbReference type="GeneID" id="25394705"/>
<keyword evidence="7 11" id="KW-0238">DNA-binding</keyword>
<feature type="binding site" evidence="11">
    <location>
        <position position="57"/>
    </location>
    <ligand>
        <name>Mg(2+)</name>
        <dbReference type="ChEBI" id="CHEBI:18420"/>
    </ligand>
</feature>
<keyword evidence="2 11" id="KW-0479">Metal-binding</keyword>
<organism evidence="12 13">
    <name type="scientific">Acidilobus saccharovorans (strain DSM 16705 / JCM 18335 / VKM B-2471 / 345-15)</name>
    <dbReference type="NCBI Taxonomy" id="666510"/>
    <lineage>
        <taxon>Archaea</taxon>
        <taxon>Thermoproteota</taxon>
        <taxon>Thermoprotei</taxon>
        <taxon>Acidilobales</taxon>
        <taxon>Acidilobaceae</taxon>
        <taxon>Acidilobus</taxon>
    </lineage>
</organism>
<reference evidence="12 13" key="1">
    <citation type="journal article" date="2010" name="Appl. Environ. Microbiol.">
        <title>The genome sequence of the crenarchaeon Acidilobus saccharovorans supports a new order, Acidilobales, and suggests an important ecological role in terrestrial acidic hot springs.</title>
        <authorList>
            <person name="Mardanov A.V."/>
            <person name="Svetlitchnyi V.A."/>
            <person name="Beletsky A.V."/>
            <person name="Prokofeva M.I."/>
            <person name="Bonch-Osmolovskaya E.A."/>
            <person name="Ravin N.V."/>
            <person name="Skryabin K.G."/>
        </authorList>
    </citation>
    <scope>NUCLEOTIDE SEQUENCE [LARGE SCALE GENOMIC DNA]</scope>
    <source>
        <strain evidence="13">DSM 16705 / JCM 18335 / VKM B-2471 / 345-15</strain>
    </source>
</reference>
<dbReference type="GO" id="GO:0003677">
    <property type="term" value="F:DNA binding"/>
    <property type="evidence" value="ECO:0007669"/>
    <property type="project" value="UniProtKB-KW"/>
</dbReference>
<evidence type="ECO:0000256" key="8">
    <source>
        <dbReference type="ARBA" id="ARBA00023172"/>
    </source>
</evidence>
<dbReference type="Pfam" id="PF01870">
    <property type="entry name" value="Hjc"/>
    <property type="match status" value="1"/>
</dbReference>
<feature type="binding site" evidence="11">
    <location>
        <position position="44"/>
    </location>
    <ligand>
        <name>Mg(2+)</name>
        <dbReference type="ChEBI" id="CHEBI:18420"/>
    </ligand>
</feature>
<keyword evidence="5 11" id="KW-0378">Hydrolase</keyword>
<dbReference type="PIRSF" id="PIRSF004985">
    <property type="entry name" value="Hlld_jn_rslvs_ar"/>
    <property type="match status" value="1"/>
</dbReference>
<evidence type="ECO:0000313" key="13">
    <source>
        <dbReference type="Proteomes" id="UP000000346"/>
    </source>
</evidence>
<dbReference type="STRING" id="666510.ASAC_0872"/>
<dbReference type="InterPro" id="IPR002732">
    <property type="entry name" value="Hjc"/>
</dbReference>
<keyword evidence="6 11" id="KW-0460">Magnesium</keyword>
<dbReference type="EMBL" id="CP001742">
    <property type="protein sequence ID" value="ADL19278.1"/>
    <property type="molecule type" value="Genomic_DNA"/>
</dbReference>
<dbReference type="eggNOG" id="arCOG00919">
    <property type="taxonomic scope" value="Archaea"/>
</dbReference>
<keyword evidence="9 11" id="KW-0234">DNA repair</keyword>
<dbReference type="GO" id="GO:0008821">
    <property type="term" value="F:crossover junction DNA endonuclease activity"/>
    <property type="evidence" value="ECO:0007669"/>
    <property type="project" value="UniProtKB-UniRule"/>
</dbReference>
<dbReference type="GO" id="GO:0000287">
    <property type="term" value="F:magnesium ion binding"/>
    <property type="evidence" value="ECO:0007669"/>
    <property type="project" value="UniProtKB-UniRule"/>
</dbReference>
<evidence type="ECO:0000256" key="11">
    <source>
        <dbReference type="HAMAP-Rule" id="MF_01490"/>
    </source>
</evidence>
<feature type="binding site" evidence="11">
    <location>
        <position position="13"/>
    </location>
    <ligand>
        <name>Mg(2+)</name>
        <dbReference type="ChEBI" id="CHEBI:18420"/>
    </ligand>
</feature>
<evidence type="ECO:0000256" key="1">
    <source>
        <dbReference type="ARBA" id="ARBA00022722"/>
    </source>
</evidence>
<dbReference type="KEGG" id="asc:ASAC_0872"/>
<keyword evidence="3 11" id="KW-0255">Endonuclease</keyword>
<dbReference type="SUPFAM" id="SSF52980">
    <property type="entry name" value="Restriction endonuclease-like"/>
    <property type="match status" value="1"/>
</dbReference>
<evidence type="ECO:0000256" key="6">
    <source>
        <dbReference type="ARBA" id="ARBA00022842"/>
    </source>
</evidence>
<protein>
    <recommendedName>
        <fullName evidence="11">Crossover junction endodeoxyribonuclease Hjc</fullName>
        <shortName evidence="11">Hjc</shortName>
        <ecNumber evidence="11">3.1.21.10</ecNumber>
    </recommendedName>
    <alternativeName>
        <fullName evidence="11">Holliday junction resolvase Hjc</fullName>
    </alternativeName>
</protein>
<keyword evidence="8 11" id="KW-0233">DNA recombination</keyword>
<dbReference type="OrthoDB" id="34330at2157"/>
<dbReference type="HOGENOM" id="CLU_139546_1_0_2"/>
<accession>D9Q1U0</accession>
<dbReference type="EC" id="3.1.21.10" evidence="11"/>
<keyword evidence="1 11" id="KW-0540">Nuclease</keyword>
<evidence type="ECO:0000256" key="10">
    <source>
        <dbReference type="ARBA" id="ARBA00029354"/>
    </source>
</evidence>
<dbReference type="GO" id="GO:0006310">
    <property type="term" value="P:DNA recombination"/>
    <property type="evidence" value="ECO:0007669"/>
    <property type="project" value="UniProtKB-UniRule"/>
</dbReference>
<dbReference type="Proteomes" id="UP000000346">
    <property type="component" value="Chromosome"/>
</dbReference>
<comment type="function">
    <text evidence="11">A structure-specific endonuclease that resolves Holliday junction (HJ) intermediates during genetic recombination. Cleaves 4-way DNA junctions introducing paired nicks in opposing strands, leaving a 5'-terminal phosphate and a 3'-terminal hydroxyl group that are subsequently ligated to produce recombinant products.</text>
</comment>
<feature type="site" description="Transition state stabilizer" evidence="11">
    <location>
        <position position="59"/>
    </location>
</feature>
<evidence type="ECO:0000256" key="3">
    <source>
        <dbReference type="ARBA" id="ARBA00022759"/>
    </source>
</evidence>
<dbReference type="GO" id="GO:0006281">
    <property type="term" value="P:DNA repair"/>
    <property type="evidence" value="ECO:0007669"/>
    <property type="project" value="UniProtKB-UniRule"/>
</dbReference>
<feature type="active site" evidence="11">
    <location>
        <position position="33"/>
    </location>
</feature>
<gene>
    <name evidence="11" type="primary">hjc</name>
    <name evidence="12" type="ordered locus">ASAC_0872</name>
</gene>
<comment type="similarity">
    <text evidence="11">Belongs to the Holliday junction resolvase Hjc family.</text>
</comment>
<sequence>MIRNPKAKGTRAENELADILWERGFAVVRGPASGGGAKRRFQPDLVAVRDGKVLVIEVKSRSGSGPLYIEAEQVVGLAEFARRAGGLALIAFRARGGEWRFHAVESLRPTGSSFAVDDPASGMRLRDVEEMLERKHKDLSTYLRLDSNSPSLSKLDTTDL</sequence>
<dbReference type="PANTHER" id="PTHR39651:SF1">
    <property type="entry name" value="HOLLIDAY JUNCTION RESOLVASE HJC"/>
    <property type="match status" value="1"/>
</dbReference>
<dbReference type="PANTHER" id="PTHR39651">
    <property type="entry name" value="HOLLIDAY JUNCTION RESOLVASE HJC"/>
    <property type="match status" value="1"/>
</dbReference>
<dbReference type="InterPro" id="IPR011856">
    <property type="entry name" value="tRNA_endonuc-like_dom_sf"/>
</dbReference>